<gene>
    <name evidence="8" type="ORF">NA56DRAFT_753978</name>
</gene>
<dbReference type="FunFam" id="3.30.870.10:FF:000034">
    <property type="entry name" value="Phospholipase"/>
    <property type="match status" value="1"/>
</dbReference>
<feature type="domain" description="PLD phosphodiesterase" evidence="7">
    <location>
        <begin position="645"/>
        <end position="672"/>
    </location>
</feature>
<dbReference type="GO" id="GO:0004630">
    <property type="term" value="F:phospholipase D activity"/>
    <property type="evidence" value="ECO:0007669"/>
    <property type="project" value="UniProtKB-UniRule"/>
</dbReference>
<keyword evidence="9" id="KW-1185">Reference proteome</keyword>
<dbReference type="GO" id="GO:0009395">
    <property type="term" value="P:phospholipid catabolic process"/>
    <property type="evidence" value="ECO:0007669"/>
    <property type="project" value="TreeGrafter"/>
</dbReference>
<dbReference type="EMBL" id="KZ613513">
    <property type="protein sequence ID" value="PMD15457.1"/>
    <property type="molecule type" value="Genomic_DNA"/>
</dbReference>
<keyword evidence="3 5" id="KW-0442">Lipid degradation</keyword>
<dbReference type="InterPro" id="IPR001736">
    <property type="entry name" value="PLipase_D/transphosphatidylase"/>
</dbReference>
<evidence type="ECO:0000313" key="9">
    <source>
        <dbReference type="Proteomes" id="UP000235672"/>
    </source>
</evidence>
<sequence>MSTAAPNDGGSNPEHLKDKLKHPFHGLREKFRDTKLYDLKVGLIHKKHEIGKLANLVNPNHRHDEEHEKETDAKREDIGQSHRFHSFAPERPGNNIKWYVDGRDYCWAVSVALERAKETIYIADWWLSPELFMRRPPYYNQEWRLDQILKRKAEEGVKIYVIVYREVEAALTCNSEHTKHALQALCPKGHKGHGNIIVMRHPDHNVFENAADMTFYWAHHEKFIVIDYNTAFIGGIDLCFGRWDIHQHPLADVHPEGVATEVWPGQDFNNNRVMDFQSVADWKSNELSKAEYGRMPWHDVAMGVVGDCVYDIAEHFVLRWNFVKRDKYKRDGRYDWLMLQGREGPNEDLVGVQRPSHPVGDYILHPLSPLSGKSLGDKQGTVHAQIVRSSADWSSGILTEHSIQNAYSELIRNAEHYVYIENQFFITATGEEQAPIHNTIGRAIVDAVVQAGKEGRKFRVIVLIPSIPGFAGDLRADAAIGTRAIMDYQYKSICRGEHSIFAQIEKQGVDPKEHIFFFNLRSYDRLNVTPAVKKQEEDSGVKYQEVQRAQAQEIMDSGIHGSRDQDEGADKHMGKKGALDPRDDSGDESTEKKTDAKRKFEQAGENKQPESTDSVAKNAMLDTPSLVGEKWEGGLDTEVDNWIQEELYIHGKVLIVDDKHVICGSSNLNDRSQLGIHDSELSIVMTDTKMVDITMDGKPYQAGYHATTLRRYLWREHLGLLPPQDLDAKDDPNAQPPDIPNDPKEGKQYEFVADPLSDDLWDMWTSRATRNTEVFRQLFHADPDDNVKNFDDYDKFLPPKGTKSGHIYDKMIPPDEIRHKLDQIKGHLVWMPLDFLKDAEMAEKGLQINSYTESIYT</sequence>
<accession>A0A2J6PN71</accession>
<dbReference type="SUPFAM" id="SSF56024">
    <property type="entry name" value="Phospholipase D/nuclease"/>
    <property type="match status" value="2"/>
</dbReference>
<keyword evidence="2 5" id="KW-0378">Hydrolase</keyword>
<evidence type="ECO:0000256" key="5">
    <source>
        <dbReference type="PIRNR" id="PIRNR009376"/>
    </source>
</evidence>
<evidence type="ECO:0000256" key="4">
    <source>
        <dbReference type="ARBA" id="ARBA00023098"/>
    </source>
</evidence>
<evidence type="ECO:0000256" key="3">
    <source>
        <dbReference type="ARBA" id="ARBA00022963"/>
    </source>
</evidence>
<reference evidence="8 9" key="1">
    <citation type="submission" date="2016-05" db="EMBL/GenBank/DDBJ databases">
        <title>A degradative enzymes factory behind the ericoid mycorrhizal symbiosis.</title>
        <authorList>
            <consortium name="DOE Joint Genome Institute"/>
            <person name="Martino E."/>
            <person name="Morin E."/>
            <person name="Grelet G."/>
            <person name="Kuo A."/>
            <person name="Kohler A."/>
            <person name="Daghino S."/>
            <person name="Barry K."/>
            <person name="Choi C."/>
            <person name="Cichocki N."/>
            <person name="Clum A."/>
            <person name="Copeland A."/>
            <person name="Hainaut M."/>
            <person name="Haridas S."/>
            <person name="Labutti K."/>
            <person name="Lindquist E."/>
            <person name="Lipzen A."/>
            <person name="Khouja H.-R."/>
            <person name="Murat C."/>
            <person name="Ohm R."/>
            <person name="Olson A."/>
            <person name="Spatafora J."/>
            <person name="Veneault-Fourrey C."/>
            <person name="Henrissat B."/>
            <person name="Grigoriev I."/>
            <person name="Martin F."/>
            <person name="Perotto S."/>
        </authorList>
    </citation>
    <scope>NUCLEOTIDE SEQUENCE [LARGE SCALE GENOMIC DNA]</scope>
    <source>
        <strain evidence="8 9">UAMH 7357</strain>
    </source>
</reference>
<dbReference type="SMART" id="SM00155">
    <property type="entry name" value="PLDc"/>
    <property type="match status" value="2"/>
</dbReference>
<comment type="catalytic activity">
    <reaction evidence="5">
        <text>a 1,2-diacyl-sn-glycero-3-phosphocholine + H2O = a 1,2-diacyl-sn-glycero-3-phosphate + choline + H(+)</text>
        <dbReference type="Rhea" id="RHEA:14445"/>
        <dbReference type="ChEBI" id="CHEBI:15354"/>
        <dbReference type="ChEBI" id="CHEBI:15377"/>
        <dbReference type="ChEBI" id="CHEBI:15378"/>
        <dbReference type="ChEBI" id="CHEBI:57643"/>
        <dbReference type="ChEBI" id="CHEBI:58608"/>
        <dbReference type="EC" id="3.1.4.4"/>
    </reaction>
</comment>
<dbReference type="CDD" id="cd09141">
    <property type="entry name" value="PLDc_vPLD1_2_yPLD_like_2"/>
    <property type="match status" value="1"/>
</dbReference>
<evidence type="ECO:0000256" key="6">
    <source>
        <dbReference type="SAM" id="MobiDB-lite"/>
    </source>
</evidence>
<evidence type="ECO:0000256" key="2">
    <source>
        <dbReference type="ARBA" id="ARBA00022801"/>
    </source>
</evidence>
<dbReference type="PANTHER" id="PTHR18896">
    <property type="entry name" value="PHOSPHOLIPASE D"/>
    <property type="match status" value="1"/>
</dbReference>
<feature type="compositionally biased region" description="Basic and acidic residues" evidence="6">
    <location>
        <begin position="61"/>
        <end position="77"/>
    </location>
</feature>
<dbReference type="EC" id="3.1.4.4" evidence="5"/>
<feature type="region of interest" description="Disordered" evidence="6">
    <location>
        <begin position="57"/>
        <end position="77"/>
    </location>
</feature>
<dbReference type="STRING" id="1745343.A0A2J6PN71"/>
<dbReference type="AlphaFoldDB" id="A0A2J6PN71"/>
<dbReference type="CDD" id="cd09138">
    <property type="entry name" value="PLDc_vPLD1_2_yPLD_like_1"/>
    <property type="match status" value="1"/>
</dbReference>
<dbReference type="GO" id="GO:0035556">
    <property type="term" value="P:intracellular signal transduction"/>
    <property type="evidence" value="ECO:0007669"/>
    <property type="project" value="InterPro"/>
</dbReference>
<proteinExistence type="inferred from homology"/>
<feature type="domain" description="PLD phosphodiesterase" evidence="7">
    <location>
        <begin position="215"/>
        <end position="242"/>
    </location>
</feature>
<dbReference type="OrthoDB" id="14911at2759"/>
<name>A0A2J6PN71_9HELO</name>
<dbReference type="Gene3D" id="3.30.870.10">
    <property type="entry name" value="Endonuclease Chain A"/>
    <property type="match status" value="3"/>
</dbReference>
<evidence type="ECO:0000256" key="1">
    <source>
        <dbReference type="ARBA" id="ARBA00022737"/>
    </source>
</evidence>
<dbReference type="InterPro" id="IPR015679">
    <property type="entry name" value="PLipase_D_fam"/>
</dbReference>
<dbReference type="Proteomes" id="UP000235672">
    <property type="component" value="Unassembled WGS sequence"/>
</dbReference>
<evidence type="ECO:0000313" key="8">
    <source>
        <dbReference type="EMBL" id="PMD15457.1"/>
    </source>
</evidence>
<dbReference type="InterPro" id="IPR016555">
    <property type="entry name" value="PLipase_D_euk"/>
</dbReference>
<feature type="compositionally biased region" description="Basic and acidic residues" evidence="6">
    <location>
        <begin position="561"/>
        <end position="610"/>
    </location>
</feature>
<organism evidence="8 9">
    <name type="scientific">Hyaloscypha hepaticicola</name>
    <dbReference type="NCBI Taxonomy" id="2082293"/>
    <lineage>
        <taxon>Eukaryota</taxon>
        <taxon>Fungi</taxon>
        <taxon>Dikarya</taxon>
        <taxon>Ascomycota</taxon>
        <taxon>Pezizomycotina</taxon>
        <taxon>Leotiomycetes</taxon>
        <taxon>Helotiales</taxon>
        <taxon>Hyaloscyphaceae</taxon>
        <taxon>Hyaloscypha</taxon>
    </lineage>
</organism>
<dbReference type="GO" id="GO:0006654">
    <property type="term" value="P:phosphatidic acid biosynthetic process"/>
    <property type="evidence" value="ECO:0007669"/>
    <property type="project" value="InterPro"/>
</dbReference>
<dbReference type="PROSITE" id="PS50035">
    <property type="entry name" value="PLD"/>
    <property type="match status" value="2"/>
</dbReference>
<keyword evidence="1" id="KW-0677">Repeat</keyword>
<keyword evidence="4" id="KW-0443">Lipid metabolism</keyword>
<dbReference type="Pfam" id="PF00614">
    <property type="entry name" value="PLDc"/>
    <property type="match status" value="2"/>
</dbReference>
<dbReference type="PANTHER" id="PTHR18896:SF128">
    <property type="entry name" value="PHOSPHOLIPASE"/>
    <property type="match status" value="1"/>
</dbReference>
<dbReference type="PIRSF" id="PIRSF009376">
    <property type="entry name" value="Phospholipase_D_euk"/>
    <property type="match status" value="1"/>
</dbReference>
<feature type="region of interest" description="Disordered" evidence="6">
    <location>
        <begin position="554"/>
        <end position="617"/>
    </location>
</feature>
<evidence type="ECO:0000259" key="7">
    <source>
        <dbReference type="PROSITE" id="PS50035"/>
    </source>
</evidence>
<feature type="region of interest" description="Disordered" evidence="6">
    <location>
        <begin position="724"/>
        <end position="746"/>
    </location>
</feature>
<comment type="similarity">
    <text evidence="5">Belongs to the phospholipase D family.</text>
</comment>
<protein>
    <recommendedName>
        <fullName evidence="5">Phospholipase</fullName>
        <ecNumber evidence="5">3.1.4.4</ecNumber>
    </recommendedName>
</protein>